<evidence type="ECO:0000256" key="2">
    <source>
        <dbReference type="ARBA" id="ARBA00022737"/>
    </source>
</evidence>
<dbReference type="InterPro" id="IPR032675">
    <property type="entry name" value="LRR_dom_sf"/>
</dbReference>
<organism evidence="3 4">
    <name type="scientific">Peromyscus maniculatus bairdii</name>
    <name type="common">Prairie deer mouse</name>
    <dbReference type="NCBI Taxonomy" id="230844"/>
    <lineage>
        <taxon>Eukaryota</taxon>
        <taxon>Metazoa</taxon>
        <taxon>Chordata</taxon>
        <taxon>Craniata</taxon>
        <taxon>Vertebrata</taxon>
        <taxon>Euteleostomi</taxon>
        <taxon>Mammalia</taxon>
        <taxon>Eutheria</taxon>
        <taxon>Euarchontoglires</taxon>
        <taxon>Glires</taxon>
        <taxon>Rodentia</taxon>
        <taxon>Myomorpha</taxon>
        <taxon>Muroidea</taxon>
        <taxon>Cricetidae</taxon>
        <taxon>Neotominae</taxon>
        <taxon>Peromyscus</taxon>
    </lineage>
</organism>
<dbReference type="AlphaFoldDB" id="A0A8C8U9J2"/>
<dbReference type="Gene3D" id="3.80.10.10">
    <property type="entry name" value="Ribonuclease Inhibitor"/>
    <property type="match status" value="1"/>
</dbReference>
<evidence type="ECO:0000313" key="4">
    <source>
        <dbReference type="Proteomes" id="UP000694547"/>
    </source>
</evidence>
<dbReference type="Proteomes" id="UP000694547">
    <property type="component" value="Unassembled WGS sequence"/>
</dbReference>
<proteinExistence type="predicted"/>
<dbReference type="PANTHER" id="PTHR14224">
    <property type="entry name" value="SIMILAR TO PREFERENTIALLY EXPRESSED ANTIGEN IN MELANOMA-LIKE 3"/>
    <property type="match status" value="1"/>
</dbReference>
<evidence type="ECO:0000313" key="3">
    <source>
        <dbReference type="Ensembl" id="ENSPEMP00000027727.2"/>
    </source>
</evidence>
<dbReference type="PANTHER" id="PTHR14224:SF108">
    <property type="entry name" value="PRAME LIKE 11-RELATED"/>
    <property type="match status" value="1"/>
</dbReference>
<evidence type="ECO:0008006" key="5">
    <source>
        <dbReference type="Google" id="ProtNLM"/>
    </source>
</evidence>
<evidence type="ECO:0000256" key="1">
    <source>
        <dbReference type="ARBA" id="ARBA00022614"/>
    </source>
</evidence>
<name>A0A8C8U9J2_PERMB</name>
<sequence length="288" mass="32879">LLGFSLLEVFEPSSIQELEVNECWDLGTLAMIASCLGQMTNLQKLVINEICTPLKWLGNQEMKEWCFTEIISQFSQLNMLQHLYLNDVFFLNERLDQVLRCLKNPLETLAITNCMLSESDMSYLSQCPSIHQLKHLDLSGVTFLNLSHSLLGRLLERLTATLQTLELKGCMLMDLQISVLLPALSQCSQLTEVNFMKNFLSVCSLKKLLQHIANLTHLTREMYPAPSEVYDDNGDVMPDRSAQHCSELMETLCAIREPKEIYFVSKRCLDCLGFCVYNLEATLCSCWQ</sequence>
<accession>A0A8C8U9J2</accession>
<reference evidence="4" key="1">
    <citation type="submission" date="2018-10" db="EMBL/GenBank/DDBJ databases">
        <title>Improved assembly of the deer mouse Peromyscus maniculatus genome.</title>
        <authorList>
            <person name="Lassance J.-M."/>
            <person name="Hoekstra H.E."/>
        </authorList>
    </citation>
    <scope>NUCLEOTIDE SEQUENCE [LARGE SCALE GENOMIC DNA]</scope>
</reference>
<reference evidence="3" key="3">
    <citation type="submission" date="2025-09" db="UniProtKB">
        <authorList>
            <consortium name="Ensembl"/>
        </authorList>
    </citation>
    <scope>IDENTIFICATION</scope>
</reference>
<keyword evidence="2" id="KW-0677">Repeat</keyword>
<dbReference type="GeneTree" id="ENSGT01030000234531"/>
<protein>
    <recommendedName>
        <fullName evidence="5">PRAME family member 12-like</fullName>
    </recommendedName>
</protein>
<dbReference type="Ensembl" id="ENSPEMT00000032144.2">
    <property type="protein sequence ID" value="ENSPEMP00000027727.2"/>
    <property type="gene ID" value="ENSPEMG00000025660.1"/>
</dbReference>
<dbReference type="SUPFAM" id="SSF52047">
    <property type="entry name" value="RNI-like"/>
    <property type="match status" value="1"/>
</dbReference>
<reference evidence="3" key="2">
    <citation type="submission" date="2025-08" db="UniProtKB">
        <authorList>
            <consortium name="Ensembl"/>
        </authorList>
    </citation>
    <scope>IDENTIFICATION</scope>
</reference>
<dbReference type="InterPro" id="IPR050694">
    <property type="entry name" value="LRRC14/PRAME"/>
</dbReference>
<keyword evidence="1" id="KW-0433">Leucine-rich repeat</keyword>
<dbReference type="GO" id="GO:0005737">
    <property type="term" value="C:cytoplasm"/>
    <property type="evidence" value="ECO:0007669"/>
    <property type="project" value="TreeGrafter"/>
</dbReference>
<keyword evidence="4" id="KW-1185">Reference proteome</keyword>